<keyword evidence="2" id="KW-1185">Reference proteome</keyword>
<gene>
    <name evidence="1" type="ORF">NQ314_014199</name>
</gene>
<evidence type="ECO:0000313" key="1">
    <source>
        <dbReference type="EMBL" id="KAJ8933132.1"/>
    </source>
</evidence>
<protein>
    <submittedName>
        <fullName evidence="1">Uncharacterized protein</fullName>
    </submittedName>
</protein>
<accession>A0AAV8X3Z4</accession>
<evidence type="ECO:0000313" key="2">
    <source>
        <dbReference type="Proteomes" id="UP001162156"/>
    </source>
</evidence>
<proteinExistence type="predicted"/>
<dbReference type="Proteomes" id="UP001162156">
    <property type="component" value="Unassembled WGS sequence"/>
</dbReference>
<sequence>MSFDLNVTPVLLKGELFVGPEDSITDAKLSLIRPVHGMLLRRTPTWRRQSHFMKCFLQKEPNYCAVSRKATIAEVTDFKNRLNSFVVGFTWLLQAEPKETLLLLVPQIENIVFSPEYIDSENKVEYFKEKCMLY</sequence>
<comment type="caution">
    <text evidence="1">The sequence shown here is derived from an EMBL/GenBank/DDBJ whole genome shotgun (WGS) entry which is preliminary data.</text>
</comment>
<organism evidence="1 2">
    <name type="scientific">Rhamnusium bicolor</name>
    <dbReference type="NCBI Taxonomy" id="1586634"/>
    <lineage>
        <taxon>Eukaryota</taxon>
        <taxon>Metazoa</taxon>
        <taxon>Ecdysozoa</taxon>
        <taxon>Arthropoda</taxon>
        <taxon>Hexapoda</taxon>
        <taxon>Insecta</taxon>
        <taxon>Pterygota</taxon>
        <taxon>Neoptera</taxon>
        <taxon>Endopterygota</taxon>
        <taxon>Coleoptera</taxon>
        <taxon>Polyphaga</taxon>
        <taxon>Cucujiformia</taxon>
        <taxon>Chrysomeloidea</taxon>
        <taxon>Cerambycidae</taxon>
        <taxon>Lepturinae</taxon>
        <taxon>Rhagiini</taxon>
        <taxon>Rhamnusium</taxon>
    </lineage>
</organism>
<name>A0AAV8X3Z4_9CUCU</name>
<dbReference type="AlphaFoldDB" id="A0AAV8X3Z4"/>
<reference evidence="1" key="1">
    <citation type="journal article" date="2023" name="Insect Mol. Biol.">
        <title>Genome sequencing provides insights into the evolution of gene families encoding plant cell wall-degrading enzymes in longhorned beetles.</title>
        <authorList>
            <person name="Shin N.R."/>
            <person name="Okamura Y."/>
            <person name="Kirsch R."/>
            <person name="Pauchet Y."/>
        </authorList>
    </citation>
    <scope>NUCLEOTIDE SEQUENCE</scope>
    <source>
        <strain evidence="1">RBIC_L_NR</strain>
    </source>
</reference>
<dbReference type="EMBL" id="JANEYF010003916">
    <property type="protein sequence ID" value="KAJ8933132.1"/>
    <property type="molecule type" value="Genomic_DNA"/>
</dbReference>